<dbReference type="InterPro" id="IPR000160">
    <property type="entry name" value="GGDEF_dom"/>
</dbReference>
<dbReference type="EC" id="2.7.7.65" evidence="1"/>
<dbReference type="PANTHER" id="PTHR45138">
    <property type="entry name" value="REGULATORY COMPONENTS OF SENSORY TRANSDUCTION SYSTEM"/>
    <property type="match status" value="1"/>
</dbReference>
<organism evidence="5 6">
    <name type="scientific">Neorhodopirellula lusitana</name>
    <dbReference type="NCBI Taxonomy" id="445327"/>
    <lineage>
        <taxon>Bacteria</taxon>
        <taxon>Pseudomonadati</taxon>
        <taxon>Planctomycetota</taxon>
        <taxon>Planctomycetia</taxon>
        <taxon>Pirellulales</taxon>
        <taxon>Pirellulaceae</taxon>
        <taxon>Neorhodopirellula</taxon>
    </lineage>
</organism>
<comment type="caution">
    <text evidence="5">The sequence shown here is derived from an EMBL/GenBank/DDBJ whole genome shotgun (WGS) entry which is preliminary data.</text>
</comment>
<sequence>MLSGFLLCRLTTSRSLLDDRRQPDDQCPSTIPGSRYSEGFMVLDLQEMEHMLNRARASREEIKASHAEMQQLIVEDPLTGCRNRRAMGHQAQDLWTKHTESGEALSCLMFDVDHFKKFNDDHGHATGDEVLRRVGQALRSTFAGVGQVYRYGGEEFCVLLPGHDLAESRWIAERVRKTIEEIQIESNTSEEMLHVTASVGATDLKQQATSCDEMIAQADHCLYMAKRKGRNIVIAYDKEVANAHFRP</sequence>
<dbReference type="PANTHER" id="PTHR45138:SF9">
    <property type="entry name" value="DIGUANYLATE CYCLASE DGCM-RELATED"/>
    <property type="match status" value="1"/>
</dbReference>
<evidence type="ECO:0000256" key="3">
    <source>
        <dbReference type="SAM" id="Coils"/>
    </source>
</evidence>
<feature type="domain" description="GGDEF" evidence="4">
    <location>
        <begin position="103"/>
        <end position="238"/>
    </location>
</feature>
<keyword evidence="6" id="KW-1185">Reference proteome</keyword>
<comment type="catalytic activity">
    <reaction evidence="2">
        <text>2 GTP = 3',3'-c-di-GMP + 2 diphosphate</text>
        <dbReference type="Rhea" id="RHEA:24898"/>
        <dbReference type="ChEBI" id="CHEBI:33019"/>
        <dbReference type="ChEBI" id="CHEBI:37565"/>
        <dbReference type="ChEBI" id="CHEBI:58805"/>
        <dbReference type="EC" id="2.7.7.65"/>
    </reaction>
</comment>
<proteinExistence type="predicted"/>
<evidence type="ECO:0000256" key="1">
    <source>
        <dbReference type="ARBA" id="ARBA00012528"/>
    </source>
</evidence>
<reference evidence="5 6" key="1">
    <citation type="submission" date="2017-05" db="EMBL/GenBank/DDBJ databases">
        <authorList>
            <person name="Varghese N."/>
            <person name="Submissions S."/>
        </authorList>
    </citation>
    <scope>NUCLEOTIDE SEQUENCE [LARGE SCALE GENOMIC DNA]</scope>
    <source>
        <strain evidence="5 6">DSM 25457</strain>
    </source>
</reference>
<dbReference type="InterPro" id="IPR050469">
    <property type="entry name" value="Diguanylate_Cyclase"/>
</dbReference>
<dbReference type="SMART" id="SM00267">
    <property type="entry name" value="GGDEF"/>
    <property type="match status" value="1"/>
</dbReference>
<accession>A0ABY1QE20</accession>
<dbReference type="CDD" id="cd01949">
    <property type="entry name" value="GGDEF"/>
    <property type="match status" value="1"/>
</dbReference>
<dbReference type="Proteomes" id="UP001158067">
    <property type="component" value="Unassembled WGS sequence"/>
</dbReference>
<name>A0ABY1QE20_9BACT</name>
<dbReference type="Pfam" id="PF00990">
    <property type="entry name" value="GGDEF"/>
    <property type="match status" value="1"/>
</dbReference>
<feature type="coiled-coil region" evidence="3">
    <location>
        <begin position="45"/>
        <end position="72"/>
    </location>
</feature>
<dbReference type="Gene3D" id="3.30.70.270">
    <property type="match status" value="1"/>
</dbReference>
<evidence type="ECO:0000259" key="4">
    <source>
        <dbReference type="PROSITE" id="PS50887"/>
    </source>
</evidence>
<dbReference type="NCBIfam" id="TIGR00254">
    <property type="entry name" value="GGDEF"/>
    <property type="match status" value="1"/>
</dbReference>
<evidence type="ECO:0000313" key="6">
    <source>
        <dbReference type="Proteomes" id="UP001158067"/>
    </source>
</evidence>
<evidence type="ECO:0000256" key="2">
    <source>
        <dbReference type="ARBA" id="ARBA00034247"/>
    </source>
</evidence>
<dbReference type="PROSITE" id="PS50887">
    <property type="entry name" value="GGDEF"/>
    <property type="match status" value="1"/>
</dbReference>
<dbReference type="EMBL" id="FXUG01000011">
    <property type="protein sequence ID" value="SMP68822.1"/>
    <property type="molecule type" value="Genomic_DNA"/>
</dbReference>
<gene>
    <name evidence="5" type="ORF">SAMN06265222_111118</name>
</gene>
<evidence type="ECO:0000313" key="5">
    <source>
        <dbReference type="EMBL" id="SMP68822.1"/>
    </source>
</evidence>
<dbReference type="InterPro" id="IPR029787">
    <property type="entry name" value="Nucleotide_cyclase"/>
</dbReference>
<dbReference type="SUPFAM" id="SSF55073">
    <property type="entry name" value="Nucleotide cyclase"/>
    <property type="match status" value="1"/>
</dbReference>
<dbReference type="InterPro" id="IPR043128">
    <property type="entry name" value="Rev_trsase/Diguanyl_cyclase"/>
</dbReference>
<keyword evidence="3" id="KW-0175">Coiled coil</keyword>
<protein>
    <recommendedName>
        <fullName evidence="1">diguanylate cyclase</fullName>
        <ecNumber evidence="1">2.7.7.65</ecNumber>
    </recommendedName>
</protein>